<dbReference type="Proteomes" id="UP000193986">
    <property type="component" value="Unassembled WGS sequence"/>
</dbReference>
<evidence type="ECO:0000256" key="1">
    <source>
        <dbReference type="SAM" id="MobiDB-lite"/>
    </source>
</evidence>
<reference evidence="3 4" key="1">
    <citation type="submission" date="2016-07" db="EMBL/GenBank/DDBJ databases">
        <title>Pervasive Adenine N6-methylation of Active Genes in Fungi.</title>
        <authorList>
            <consortium name="DOE Joint Genome Institute"/>
            <person name="Mondo S.J."/>
            <person name="Dannebaum R.O."/>
            <person name="Kuo R.C."/>
            <person name="Labutti K."/>
            <person name="Haridas S."/>
            <person name="Kuo A."/>
            <person name="Salamov A."/>
            <person name="Ahrendt S.R."/>
            <person name="Lipzen A."/>
            <person name="Sullivan W."/>
            <person name="Andreopoulos W.B."/>
            <person name="Clum A."/>
            <person name="Lindquist E."/>
            <person name="Daum C."/>
            <person name="Ramamoorthy G.K."/>
            <person name="Gryganskyi A."/>
            <person name="Culley D."/>
            <person name="Magnuson J.K."/>
            <person name="James T.Y."/>
            <person name="O'Malley M.A."/>
            <person name="Stajich J.E."/>
            <person name="Spatafora J.W."/>
            <person name="Visel A."/>
            <person name="Grigoriev I.V."/>
        </authorList>
    </citation>
    <scope>NUCLEOTIDE SEQUENCE [LARGE SCALE GENOMIC DNA]</scope>
    <source>
        <strain evidence="3 4">68-887.2</strain>
    </source>
</reference>
<feature type="compositionally biased region" description="Basic and acidic residues" evidence="1">
    <location>
        <begin position="336"/>
        <end position="349"/>
    </location>
</feature>
<keyword evidence="4" id="KW-1185">Reference proteome</keyword>
<protein>
    <submittedName>
        <fullName evidence="3">Uncharacterized protein</fullName>
    </submittedName>
</protein>
<feature type="compositionally biased region" description="Basic and acidic residues" evidence="1">
    <location>
        <begin position="23"/>
        <end position="36"/>
    </location>
</feature>
<evidence type="ECO:0000313" key="4">
    <source>
        <dbReference type="Proteomes" id="UP000193986"/>
    </source>
</evidence>
<dbReference type="EMBL" id="MCFC01000021">
    <property type="protein sequence ID" value="ORY30216.1"/>
    <property type="molecule type" value="Genomic_DNA"/>
</dbReference>
<feature type="compositionally biased region" description="Low complexity" evidence="1">
    <location>
        <begin position="309"/>
        <end position="325"/>
    </location>
</feature>
<dbReference type="InParanoid" id="A0A1Y2B693"/>
<name>A0A1Y2B693_9TREE</name>
<comment type="caution">
    <text evidence="3">The sequence shown here is derived from an EMBL/GenBank/DDBJ whole genome shotgun (WGS) entry which is preliminary data.</text>
</comment>
<feature type="compositionally biased region" description="Basic residues" evidence="1">
    <location>
        <begin position="326"/>
        <end position="335"/>
    </location>
</feature>
<keyword evidence="2" id="KW-0812">Transmembrane</keyword>
<feature type="compositionally biased region" description="Low complexity" evidence="1">
    <location>
        <begin position="181"/>
        <end position="199"/>
    </location>
</feature>
<feature type="compositionally biased region" description="Polar residues" evidence="1">
    <location>
        <begin position="153"/>
        <end position="164"/>
    </location>
</feature>
<feature type="compositionally biased region" description="Basic and acidic residues" evidence="1">
    <location>
        <begin position="366"/>
        <end position="376"/>
    </location>
</feature>
<feature type="transmembrane region" description="Helical" evidence="2">
    <location>
        <begin position="486"/>
        <end position="510"/>
    </location>
</feature>
<dbReference type="OrthoDB" id="2565225at2759"/>
<gene>
    <name evidence="3" type="ORF">BCR39DRAFT_530002</name>
</gene>
<dbReference type="STRING" id="71784.A0A1Y2B693"/>
<feature type="compositionally biased region" description="Basic residues" evidence="1">
    <location>
        <begin position="200"/>
        <end position="215"/>
    </location>
</feature>
<evidence type="ECO:0000313" key="3">
    <source>
        <dbReference type="EMBL" id="ORY30216.1"/>
    </source>
</evidence>
<feature type="compositionally biased region" description="Polar residues" evidence="1">
    <location>
        <begin position="113"/>
        <end position="142"/>
    </location>
</feature>
<proteinExistence type="predicted"/>
<feature type="region of interest" description="Disordered" evidence="1">
    <location>
        <begin position="69"/>
        <end position="90"/>
    </location>
</feature>
<keyword evidence="2" id="KW-0472">Membrane</keyword>
<feature type="region of interest" description="Disordered" evidence="1">
    <location>
        <begin position="113"/>
        <end position="164"/>
    </location>
</feature>
<feature type="compositionally biased region" description="Polar residues" evidence="1">
    <location>
        <begin position="292"/>
        <end position="304"/>
    </location>
</feature>
<feature type="region of interest" description="Disordered" evidence="1">
    <location>
        <begin position="1"/>
        <end position="41"/>
    </location>
</feature>
<dbReference type="AlphaFoldDB" id="A0A1Y2B693"/>
<feature type="compositionally biased region" description="Pro residues" evidence="1">
    <location>
        <begin position="391"/>
        <end position="400"/>
    </location>
</feature>
<keyword evidence="2" id="KW-1133">Transmembrane helix</keyword>
<accession>A0A1Y2B693</accession>
<organism evidence="3 4">
    <name type="scientific">Naematelia encephala</name>
    <dbReference type="NCBI Taxonomy" id="71784"/>
    <lineage>
        <taxon>Eukaryota</taxon>
        <taxon>Fungi</taxon>
        <taxon>Dikarya</taxon>
        <taxon>Basidiomycota</taxon>
        <taxon>Agaricomycotina</taxon>
        <taxon>Tremellomycetes</taxon>
        <taxon>Tremellales</taxon>
        <taxon>Naemateliaceae</taxon>
        <taxon>Naematelia</taxon>
    </lineage>
</organism>
<feature type="region of interest" description="Disordered" evidence="1">
    <location>
        <begin position="181"/>
        <end position="219"/>
    </location>
</feature>
<evidence type="ECO:0000256" key="2">
    <source>
        <dbReference type="SAM" id="Phobius"/>
    </source>
</evidence>
<sequence>MYEAEPSLSSLFRASPHPTFGPHHQDVYDGGERDLTRGNLGPEEIRSAGQLEAVLARLPWAASPPREPLSPLFPQSASDSLSSSQPTPRYSFLASDPTLLDVEHQSRRNTFSTLANTQQNPSPPSTQDSLITGGSASFSPSQLFFDPPRTAIGENQESTTNDTRSIKSAWSGMAEMEFEMSSESVSLSAPGSRKSSTRSNRSRSSSRFKSRRSKRASTLTNYQRLDLSRWDIETNPLVGDHGDFEMDLRGLIGRAAVLERLLRAGKRISESSVRTHLSFNSASIHRHHTLSSKHTSISATTSAQRAPKSSLTPSHSSRTSYSLRQRLSRRIRRTHSREDAFTEILSDHEGADDDEDDPNLFPAETLVDRMSIDDSTGRGGVVTLSEIPSRSPSPPPLPPKDTPIIAAFGRLRRTTVFHVRGTTAFHFLTPAGPNHEPYVDLEKAQPRVPQAQSPHIGHHSPDWRKRRSVVSYITTGQWSVNAKKRWGVAVGVGAGIMLILIVGLLAGLLARRTN</sequence>
<feature type="region of interest" description="Disordered" evidence="1">
    <location>
        <begin position="284"/>
        <end position="400"/>
    </location>
</feature>